<dbReference type="PANTHER" id="PTHR35936:SF25">
    <property type="entry name" value="ABC TRANSPORTER SUBSTRATE-BINDING PROTEIN"/>
    <property type="match status" value="1"/>
</dbReference>
<organism evidence="4 5">
    <name type="scientific">Pleionea litopenaei</name>
    <dbReference type="NCBI Taxonomy" id="3070815"/>
    <lineage>
        <taxon>Bacteria</taxon>
        <taxon>Pseudomonadati</taxon>
        <taxon>Pseudomonadota</taxon>
        <taxon>Gammaproteobacteria</taxon>
        <taxon>Oceanospirillales</taxon>
        <taxon>Pleioneaceae</taxon>
        <taxon>Pleionea</taxon>
    </lineage>
</organism>
<keyword evidence="2" id="KW-0732">Signal</keyword>
<comment type="similarity">
    <text evidence="1">Belongs to the bacterial solute-binding protein 3 family.</text>
</comment>
<gene>
    <name evidence="4" type="ORF">Q9312_16150</name>
</gene>
<name>A0AA51X6E0_9GAMM</name>
<proteinExistence type="inferred from homology"/>
<dbReference type="EMBL" id="CP133548">
    <property type="protein sequence ID" value="WMS86754.1"/>
    <property type="molecule type" value="Genomic_DNA"/>
</dbReference>
<evidence type="ECO:0000256" key="2">
    <source>
        <dbReference type="ARBA" id="ARBA00022729"/>
    </source>
</evidence>
<dbReference type="AlphaFoldDB" id="A0AA51X6E0"/>
<sequence length="343" mass="39374">MFKNSKLTSLVIILYAVTALGSELPTKLTVLTNTWQPYINHSKEPLGQAALLVEMLAFQAEKEVEWQYFPFQFNYQQVANARSMIAFPYFKTAEREQKVLFSKPVFYATSRLYYNRQYFNEADIKNRWESLVLGRVKGYSYGENLDAKLDNAIVFTDEQSALFALFNNDIQILPMTQGVLTHTLEQSFPNRLELIRPVPGIEETSALHFIVAKNQQGQKIVQWLNSQIDKLLDSHSEPVKARESRSKGSINLAQLVAAEGYPVILGEEKNPQELAANNKDTQVYYTLVQGTRVAIVEWSEKMVKPSQNDRLYQNMIEQSKVVILNGPHIGRELWIRNLHIQLL</sequence>
<evidence type="ECO:0000313" key="4">
    <source>
        <dbReference type="EMBL" id="WMS86754.1"/>
    </source>
</evidence>
<evidence type="ECO:0000259" key="3">
    <source>
        <dbReference type="Pfam" id="PF00497"/>
    </source>
</evidence>
<accession>A0AA51X6E0</accession>
<evidence type="ECO:0000313" key="5">
    <source>
        <dbReference type="Proteomes" id="UP001239782"/>
    </source>
</evidence>
<reference evidence="4 5" key="1">
    <citation type="submission" date="2023-08" db="EMBL/GenBank/DDBJ databases">
        <title>Pleionea litopenaei sp. nov., isolated from stomach of juvenile Litopenaeus vannamei.</title>
        <authorList>
            <person name="Rho A.M."/>
            <person name="Hwang C.Y."/>
        </authorList>
    </citation>
    <scope>NUCLEOTIDE SEQUENCE [LARGE SCALE GENOMIC DNA]</scope>
    <source>
        <strain evidence="4 5">HL-JVS1</strain>
    </source>
</reference>
<dbReference type="PANTHER" id="PTHR35936">
    <property type="entry name" value="MEMBRANE-BOUND LYTIC MUREIN TRANSGLYCOSYLASE F"/>
    <property type="match status" value="1"/>
</dbReference>
<keyword evidence="5" id="KW-1185">Reference proteome</keyword>
<dbReference type="InterPro" id="IPR001638">
    <property type="entry name" value="Solute-binding_3/MltF_N"/>
</dbReference>
<protein>
    <submittedName>
        <fullName evidence="4">Transporter substrate-binding domain-containing protein</fullName>
    </submittedName>
</protein>
<evidence type="ECO:0000256" key="1">
    <source>
        <dbReference type="ARBA" id="ARBA00010333"/>
    </source>
</evidence>
<dbReference type="Gene3D" id="3.40.190.10">
    <property type="entry name" value="Periplasmic binding protein-like II"/>
    <property type="match status" value="2"/>
</dbReference>
<dbReference type="KEGG" id="plei:Q9312_16150"/>
<dbReference type="Proteomes" id="UP001239782">
    <property type="component" value="Chromosome"/>
</dbReference>
<dbReference type="Pfam" id="PF00497">
    <property type="entry name" value="SBP_bac_3"/>
    <property type="match status" value="1"/>
</dbReference>
<dbReference type="SUPFAM" id="SSF53850">
    <property type="entry name" value="Periplasmic binding protein-like II"/>
    <property type="match status" value="1"/>
</dbReference>
<dbReference type="RefSeq" id="WP_309201899.1">
    <property type="nucleotide sequence ID" value="NZ_CP133548.1"/>
</dbReference>
<feature type="domain" description="Solute-binding protein family 3/N-terminal" evidence="3">
    <location>
        <begin position="34"/>
        <end position="231"/>
    </location>
</feature>